<dbReference type="AlphaFoldDB" id="A0A521G531"/>
<dbReference type="InterPro" id="IPR004518">
    <property type="entry name" value="MazG-like_dom"/>
</dbReference>
<keyword evidence="2" id="KW-0808">Transferase</keyword>
<gene>
    <name evidence="2" type="ORF">CDV28_10131</name>
</gene>
<dbReference type="SUPFAM" id="SSF101386">
    <property type="entry name" value="all-alpha NTP pyrophosphatases"/>
    <property type="match status" value="1"/>
</dbReference>
<dbReference type="GO" id="GO:0046076">
    <property type="term" value="P:dTTP catabolic process"/>
    <property type="evidence" value="ECO:0007669"/>
    <property type="project" value="TreeGrafter"/>
</dbReference>
<dbReference type="GO" id="GO:0008168">
    <property type="term" value="F:methyltransferase activity"/>
    <property type="evidence" value="ECO:0007669"/>
    <property type="project" value="UniProtKB-KW"/>
</dbReference>
<dbReference type="Pfam" id="PF03819">
    <property type="entry name" value="MazG"/>
    <property type="match status" value="1"/>
</dbReference>
<evidence type="ECO:0000259" key="1">
    <source>
        <dbReference type="Pfam" id="PF03819"/>
    </source>
</evidence>
<name>A0A521G531_9BACT</name>
<dbReference type="GO" id="GO:0047429">
    <property type="term" value="F:nucleoside triphosphate diphosphatase activity"/>
    <property type="evidence" value="ECO:0007669"/>
    <property type="project" value="TreeGrafter"/>
</dbReference>
<dbReference type="GO" id="GO:0046061">
    <property type="term" value="P:dATP catabolic process"/>
    <property type="evidence" value="ECO:0007669"/>
    <property type="project" value="TreeGrafter"/>
</dbReference>
<keyword evidence="3" id="KW-1185">Reference proteome</keyword>
<dbReference type="GO" id="GO:0046081">
    <property type="term" value="P:dUTP catabolic process"/>
    <property type="evidence" value="ECO:0007669"/>
    <property type="project" value="TreeGrafter"/>
</dbReference>
<reference evidence="2" key="1">
    <citation type="submission" date="2017-07" db="EMBL/GenBank/DDBJ databases">
        <title>The cable genome - Insights into the physiology and evolution of filamentous bacteria capable of sulfide oxidation via long distance electron transfer.</title>
        <authorList>
            <person name="Thorup C."/>
            <person name="Bjerg J.T."/>
            <person name="Schreiber L."/>
            <person name="Nielsen L.P."/>
            <person name="Kjeldsen K.U."/>
            <person name="Boesen T."/>
            <person name="Boggild A."/>
            <person name="Meysman F."/>
            <person name="Geelhoed J."/>
            <person name="Schramm A."/>
        </authorList>
    </citation>
    <scope>NUCLEOTIDE SEQUENCE [LARGE SCALE GENOMIC DNA]</scope>
    <source>
        <strain evidence="2">GS</strain>
    </source>
</reference>
<dbReference type="GO" id="GO:0032259">
    <property type="term" value="P:methylation"/>
    <property type="evidence" value="ECO:0007669"/>
    <property type="project" value="UniProtKB-KW"/>
</dbReference>
<dbReference type="GO" id="GO:0046047">
    <property type="term" value="P:TTP catabolic process"/>
    <property type="evidence" value="ECO:0007669"/>
    <property type="project" value="TreeGrafter"/>
</dbReference>
<dbReference type="InterPro" id="IPR011551">
    <property type="entry name" value="NTP_PyrPHydrolase_MazG"/>
</dbReference>
<comment type="caution">
    <text evidence="2">The sequence shown here is derived from an EMBL/GenBank/DDBJ whole genome shotgun (WGS) entry which is preliminary data.</text>
</comment>
<dbReference type="PANTHER" id="PTHR30522:SF0">
    <property type="entry name" value="NUCLEOSIDE TRIPHOSPHATE PYROPHOSPHOHYDROLASE"/>
    <property type="match status" value="1"/>
</dbReference>
<dbReference type="PANTHER" id="PTHR30522">
    <property type="entry name" value="NUCLEOSIDE TRIPHOSPHATE PYROPHOSPHOHYDROLASE"/>
    <property type="match status" value="1"/>
</dbReference>
<dbReference type="InterPro" id="IPR048015">
    <property type="entry name" value="NTP-PPase_MazG-like_N"/>
</dbReference>
<protein>
    <submittedName>
        <fullName evidence="2">Tetrapyrrole methylase family protein</fullName>
    </submittedName>
</protein>
<dbReference type="Proteomes" id="UP000316238">
    <property type="component" value="Unassembled WGS sequence"/>
</dbReference>
<feature type="domain" description="NTP pyrophosphohydrolase MazG-like" evidence="1">
    <location>
        <begin position="36"/>
        <end position="109"/>
    </location>
</feature>
<dbReference type="Gene3D" id="1.10.287.1080">
    <property type="entry name" value="MazG-like"/>
    <property type="match status" value="1"/>
</dbReference>
<sequence length="136" mass="15553">MPTQPEVEPSVKSFQQLEALVKRLRSKQGCPWDQQQTAASLKKYILEEAAELAEAIDRGDEQHICEEAGDLYFVLTLLLVICEEKGGCSVADALNAVCEKMLRRHPHVFAADDQVMPSEEQLKTQWERIKQEEKRR</sequence>
<accession>A0A521G531</accession>
<evidence type="ECO:0000313" key="2">
    <source>
        <dbReference type="EMBL" id="TAA76136.1"/>
    </source>
</evidence>
<evidence type="ECO:0000313" key="3">
    <source>
        <dbReference type="Proteomes" id="UP000316238"/>
    </source>
</evidence>
<organism evidence="2 3">
    <name type="scientific">Candidatus Electronema aureum</name>
    <dbReference type="NCBI Taxonomy" id="2005002"/>
    <lineage>
        <taxon>Bacteria</taxon>
        <taxon>Pseudomonadati</taxon>
        <taxon>Thermodesulfobacteriota</taxon>
        <taxon>Desulfobulbia</taxon>
        <taxon>Desulfobulbales</taxon>
        <taxon>Desulfobulbaceae</taxon>
        <taxon>Candidatus Electronema</taxon>
    </lineage>
</organism>
<proteinExistence type="predicted"/>
<dbReference type="GO" id="GO:0006203">
    <property type="term" value="P:dGTP catabolic process"/>
    <property type="evidence" value="ECO:0007669"/>
    <property type="project" value="TreeGrafter"/>
</dbReference>
<dbReference type="EMBL" id="NQJD01000001">
    <property type="protein sequence ID" value="TAA76136.1"/>
    <property type="molecule type" value="Genomic_DNA"/>
</dbReference>
<keyword evidence="2" id="KW-0489">Methyltransferase</keyword>
<dbReference type="GO" id="GO:0046052">
    <property type="term" value="P:UTP catabolic process"/>
    <property type="evidence" value="ECO:0007669"/>
    <property type="project" value="TreeGrafter"/>
</dbReference>
<dbReference type="CDD" id="cd11528">
    <property type="entry name" value="NTP-PPase_MazG_Nterm"/>
    <property type="match status" value="1"/>
</dbReference>